<dbReference type="Proteomes" id="UP000199035">
    <property type="component" value="Unassembled WGS sequence"/>
</dbReference>
<dbReference type="EMBL" id="FNPK01000003">
    <property type="protein sequence ID" value="SDY10268.1"/>
    <property type="molecule type" value="Genomic_DNA"/>
</dbReference>
<dbReference type="AlphaFoldDB" id="A0A1H3H5S9"/>
<name>A0A1H3H5S9_9GAMM</name>
<sequence>MMYFSTFLLAFGLFMLVVVWSLIEICLESRKERNFGS</sequence>
<reference evidence="2" key="1">
    <citation type="submission" date="2016-10" db="EMBL/GenBank/DDBJ databases">
        <authorList>
            <person name="Varghese N."/>
            <person name="Submissions S."/>
        </authorList>
    </citation>
    <scope>NUCLEOTIDE SEQUENCE [LARGE SCALE GENOMIC DNA]</scope>
    <source>
        <strain evidence="2">ANC 5109</strain>
    </source>
</reference>
<protein>
    <submittedName>
        <fullName evidence="1">Uncharacterized protein</fullName>
    </submittedName>
</protein>
<proteinExistence type="predicted"/>
<evidence type="ECO:0000313" key="1">
    <source>
        <dbReference type="EMBL" id="SDY10268.1"/>
    </source>
</evidence>
<gene>
    <name evidence="1" type="ORF">SAMN05421643_103229</name>
</gene>
<keyword evidence="2" id="KW-1185">Reference proteome</keyword>
<organism evidence="1 2">
    <name type="scientific">Acinetobacter kyonggiensis</name>
    <dbReference type="NCBI Taxonomy" id="595670"/>
    <lineage>
        <taxon>Bacteria</taxon>
        <taxon>Pseudomonadati</taxon>
        <taxon>Pseudomonadota</taxon>
        <taxon>Gammaproteobacteria</taxon>
        <taxon>Moraxellales</taxon>
        <taxon>Moraxellaceae</taxon>
        <taxon>Acinetobacter</taxon>
    </lineage>
</organism>
<evidence type="ECO:0000313" key="2">
    <source>
        <dbReference type="Proteomes" id="UP000199035"/>
    </source>
</evidence>
<accession>A0A1H3H5S9</accession>